<dbReference type="KEGG" id="bgh:BDBG_06408"/>
<gene>
    <name evidence="2" type="ORF">BDBG_06408</name>
</gene>
<evidence type="ECO:0000313" key="3">
    <source>
        <dbReference type="Proteomes" id="UP000002038"/>
    </source>
</evidence>
<keyword evidence="1" id="KW-0812">Transmembrane</keyword>
<dbReference type="OrthoDB" id="4119295at2759"/>
<reference evidence="3" key="1">
    <citation type="journal article" date="2015" name="PLoS Genet.">
        <title>The dynamic genome and transcriptome of the human fungal pathogen Blastomyces and close relative Emmonsia.</title>
        <authorList>
            <person name="Munoz J.F."/>
            <person name="Gauthier G.M."/>
            <person name="Desjardins C.A."/>
            <person name="Gallo J.E."/>
            <person name="Holder J."/>
            <person name="Sullivan T.D."/>
            <person name="Marty A.J."/>
            <person name="Carmen J.C."/>
            <person name="Chen Z."/>
            <person name="Ding L."/>
            <person name="Gujja S."/>
            <person name="Magrini V."/>
            <person name="Misas E."/>
            <person name="Mitreva M."/>
            <person name="Priest M."/>
            <person name="Saif S."/>
            <person name="Whiston E.A."/>
            <person name="Young S."/>
            <person name="Zeng Q."/>
            <person name="Goldman W.E."/>
            <person name="Mardis E.R."/>
            <person name="Taylor J.W."/>
            <person name="McEwen J.G."/>
            <person name="Clay O.K."/>
            <person name="Klein B.S."/>
            <person name="Cuomo C.A."/>
        </authorList>
    </citation>
    <scope>NUCLEOTIDE SEQUENCE [LARGE SCALE GENOMIC DNA]</scope>
    <source>
        <strain evidence="3">SLH14081</strain>
    </source>
</reference>
<keyword evidence="1" id="KW-0472">Membrane</keyword>
<dbReference type="AlphaFoldDB" id="A0A179UU39"/>
<evidence type="ECO:0000256" key="1">
    <source>
        <dbReference type="SAM" id="Phobius"/>
    </source>
</evidence>
<keyword evidence="1" id="KW-1133">Transmembrane helix</keyword>
<dbReference type="RefSeq" id="XP_002623560.1">
    <property type="nucleotide sequence ID" value="XM_002623514.1"/>
</dbReference>
<keyword evidence="3" id="KW-1185">Reference proteome</keyword>
<accession>A0A179UU39</accession>
<dbReference type="VEuPathDB" id="FungiDB:BDBG_06408"/>
<dbReference type="GeneID" id="8503485"/>
<evidence type="ECO:0000313" key="2">
    <source>
        <dbReference type="EMBL" id="OAT10587.1"/>
    </source>
</evidence>
<organism evidence="2 3">
    <name type="scientific">Blastomyces gilchristii (strain SLH14081)</name>
    <name type="common">Blastomyces dermatitidis</name>
    <dbReference type="NCBI Taxonomy" id="559298"/>
    <lineage>
        <taxon>Eukaryota</taxon>
        <taxon>Fungi</taxon>
        <taxon>Dikarya</taxon>
        <taxon>Ascomycota</taxon>
        <taxon>Pezizomycotina</taxon>
        <taxon>Eurotiomycetes</taxon>
        <taxon>Eurotiomycetidae</taxon>
        <taxon>Onygenales</taxon>
        <taxon>Ajellomycetaceae</taxon>
        <taxon>Blastomyces</taxon>
    </lineage>
</organism>
<protein>
    <submittedName>
        <fullName evidence="2">Uncharacterized protein</fullName>
    </submittedName>
</protein>
<dbReference type="Proteomes" id="UP000002038">
    <property type="component" value="Unassembled WGS sequence"/>
</dbReference>
<dbReference type="EMBL" id="GG657460">
    <property type="protein sequence ID" value="OAT10587.1"/>
    <property type="molecule type" value="Genomic_DNA"/>
</dbReference>
<feature type="transmembrane region" description="Helical" evidence="1">
    <location>
        <begin position="12"/>
        <end position="32"/>
    </location>
</feature>
<sequence length="196" mass="21676">MFKKKEWLSVEIIRAFFLAAVSCVVLSLQALCKRENRDAGILTVQFVDLLEIKLIDSRSVLTGDSIKELGSKIPGASAAVTQASSITDQVQSVASSVLGAVETPINDAILKNFSLRTKRYCVGYSNRNDCENLLIKLSKFWPKFIISRKTCQLSRKKPSESFKKYVARITPATIQAFLIVDLSAVLILATLLVFSL</sequence>
<feature type="transmembrane region" description="Helical" evidence="1">
    <location>
        <begin position="165"/>
        <end position="194"/>
    </location>
</feature>
<name>A0A179UU39_BLAGS</name>
<proteinExistence type="predicted"/>